<dbReference type="PANTHER" id="PTHR33495:SF2">
    <property type="entry name" value="ANTI-SIGMA FACTOR ANTAGONIST TM_1081-RELATED"/>
    <property type="match status" value="1"/>
</dbReference>
<dbReference type="Proteomes" id="UP001180845">
    <property type="component" value="Unassembled WGS sequence"/>
</dbReference>
<evidence type="ECO:0000256" key="1">
    <source>
        <dbReference type="ARBA" id="ARBA00009013"/>
    </source>
</evidence>
<dbReference type="Gene3D" id="3.30.750.24">
    <property type="entry name" value="STAS domain"/>
    <property type="match status" value="1"/>
</dbReference>
<comment type="caution">
    <text evidence="4">The sequence shown here is derived from an EMBL/GenBank/DDBJ whole genome shotgun (WGS) entry which is preliminary data.</text>
</comment>
<dbReference type="PROSITE" id="PS50801">
    <property type="entry name" value="STAS"/>
    <property type="match status" value="1"/>
</dbReference>
<name>A0AAE3ZF25_9ACTN</name>
<comment type="similarity">
    <text evidence="1 2">Belongs to the anti-sigma-factor antagonist family.</text>
</comment>
<feature type="domain" description="STAS" evidence="3">
    <location>
        <begin position="26"/>
        <end position="142"/>
    </location>
</feature>
<dbReference type="PANTHER" id="PTHR33495">
    <property type="entry name" value="ANTI-SIGMA FACTOR ANTAGONIST TM_1081-RELATED-RELATED"/>
    <property type="match status" value="1"/>
</dbReference>
<dbReference type="InterPro" id="IPR036513">
    <property type="entry name" value="STAS_dom_sf"/>
</dbReference>
<evidence type="ECO:0000259" key="3">
    <source>
        <dbReference type="PROSITE" id="PS50801"/>
    </source>
</evidence>
<protein>
    <recommendedName>
        <fullName evidence="2">Anti-sigma factor antagonist</fullName>
    </recommendedName>
</protein>
<dbReference type="SUPFAM" id="SSF52091">
    <property type="entry name" value="SpoIIaa-like"/>
    <property type="match status" value="1"/>
</dbReference>
<accession>A0AAE3ZF25</accession>
<dbReference type="InterPro" id="IPR003658">
    <property type="entry name" value="Anti-sigma_ant"/>
</dbReference>
<dbReference type="NCBIfam" id="TIGR00377">
    <property type="entry name" value="ant_ant_sig"/>
    <property type="match status" value="1"/>
</dbReference>
<proteinExistence type="inferred from homology"/>
<dbReference type="RefSeq" id="WP_310274453.1">
    <property type="nucleotide sequence ID" value="NZ_JAVDXW010000001.1"/>
</dbReference>
<evidence type="ECO:0000313" key="4">
    <source>
        <dbReference type="EMBL" id="MDR7302700.1"/>
    </source>
</evidence>
<evidence type="ECO:0000313" key="5">
    <source>
        <dbReference type="Proteomes" id="UP001180845"/>
    </source>
</evidence>
<gene>
    <name evidence="4" type="ORF">JOF55_002881</name>
</gene>
<evidence type="ECO:0000256" key="2">
    <source>
        <dbReference type="RuleBase" id="RU003749"/>
    </source>
</evidence>
<dbReference type="AlphaFoldDB" id="A0AAE3ZF25"/>
<dbReference type="EMBL" id="JAVDXW010000001">
    <property type="protein sequence ID" value="MDR7302700.1"/>
    <property type="molecule type" value="Genomic_DNA"/>
</dbReference>
<sequence>MPTAPLAHLSTVEHVREHTTAETRRLSCRVQEDASRVLLHLRGELDLLGAPKLARVLQECLAATDGKAVVCDLSGLDFLATSGLQVFFEADEHARAQQRELVLLTAGSATEVLRLLEVTDTHSALTCRNELAEVGTPVLATT</sequence>
<dbReference type="InterPro" id="IPR002645">
    <property type="entry name" value="STAS_dom"/>
</dbReference>
<dbReference type="InterPro" id="IPR058548">
    <property type="entry name" value="MlaB-like_STAS"/>
</dbReference>
<dbReference type="Pfam" id="PF13466">
    <property type="entry name" value="STAS_2"/>
    <property type="match status" value="1"/>
</dbReference>
<keyword evidence="5" id="KW-1185">Reference proteome</keyword>
<dbReference type="CDD" id="cd07043">
    <property type="entry name" value="STAS_anti-anti-sigma_factors"/>
    <property type="match status" value="1"/>
</dbReference>
<reference evidence="4" key="1">
    <citation type="submission" date="2023-07" db="EMBL/GenBank/DDBJ databases">
        <title>Sequencing the genomes of 1000 actinobacteria strains.</title>
        <authorList>
            <person name="Klenk H.-P."/>
        </authorList>
    </citation>
    <scope>NUCLEOTIDE SEQUENCE</scope>
    <source>
        <strain evidence="4">DSM 45977</strain>
    </source>
</reference>
<dbReference type="GO" id="GO:0043856">
    <property type="term" value="F:anti-sigma factor antagonist activity"/>
    <property type="evidence" value="ECO:0007669"/>
    <property type="project" value="InterPro"/>
</dbReference>
<organism evidence="4 5">
    <name type="scientific">Haloactinomyces albus</name>
    <dbReference type="NCBI Taxonomy" id="1352928"/>
    <lineage>
        <taxon>Bacteria</taxon>
        <taxon>Bacillati</taxon>
        <taxon>Actinomycetota</taxon>
        <taxon>Actinomycetes</taxon>
        <taxon>Actinopolysporales</taxon>
        <taxon>Actinopolysporaceae</taxon>
        <taxon>Haloactinomyces</taxon>
    </lineage>
</organism>